<sequence length="71" mass="7937">MGWEAAMTGWNTRFVDACIPQSFFGGFICPDDIPIHGADQGFNGLAHRCGRSLFLAKHRRRSLIHMHAPLV</sequence>
<dbReference type="EMBL" id="AP021874">
    <property type="protein sequence ID" value="BBO66213.1"/>
    <property type="molecule type" value="Genomic_DNA"/>
</dbReference>
<evidence type="ECO:0000313" key="2">
    <source>
        <dbReference type="Proteomes" id="UP000427906"/>
    </source>
</evidence>
<dbReference type="Proteomes" id="UP000427906">
    <property type="component" value="Chromosome"/>
</dbReference>
<protein>
    <submittedName>
        <fullName evidence="1">Uncharacterized protein</fullName>
    </submittedName>
</protein>
<name>A0A5K7YC91_9BACT</name>
<organism evidence="1 2">
    <name type="scientific">Desulfosarcina alkanivorans</name>
    <dbReference type="NCBI Taxonomy" id="571177"/>
    <lineage>
        <taxon>Bacteria</taxon>
        <taxon>Pseudomonadati</taxon>
        <taxon>Thermodesulfobacteriota</taxon>
        <taxon>Desulfobacteria</taxon>
        <taxon>Desulfobacterales</taxon>
        <taxon>Desulfosarcinaceae</taxon>
        <taxon>Desulfosarcina</taxon>
    </lineage>
</organism>
<dbReference type="KEGG" id="dalk:DSCA_01430"/>
<evidence type="ECO:0000313" key="1">
    <source>
        <dbReference type="EMBL" id="BBO66213.1"/>
    </source>
</evidence>
<accession>A0A5K7YC91</accession>
<keyword evidence="2" id="KW-1185">Reference proteome</keyword>
<reference evidence="1 2" key="1">
    <citation type="submission" date="2019-11" db="EMBL/GenBank/DDBJ databases">
        <title>Comparative genomics of hydrocarbon-degrading Desulfosarcina strains.</title>
        <authorList>
            <person name="Watanabe M."/>
            <person name="Kojima H."/>
            <person name="Fukui M."/>
        </authorList>
    </citation>
    <scope>NUCLEOTIDE SEQUENCE [LARGE SCALE GENOMIC DNA]</scope>
    <source>
        <strain evidence="1 2">PL12</strain>
    </source>
</reference>
<dbReference type="AlphaFoldDB" id="A0A5K7YC91"/>
<gene>
    <name evidence="1" type="ORF">DSCA_01430</name>
</gene>
<proteinExistence type="predicted"/>